<reference evidence="5 6" key="2">
    <citation type="submission" date="2021-03" db="EMBL/GenBank/DDBJ databases">
        <title>Genomic Encyclopedia of Type Strains, Phase IV (KMG-IV): sequencing the most valuable type-strain genomes for metagenomic binning, comparative biology and taxonomic classification.</title>
        <authorList>
            <person name="Goeker M."/>
        </authorList>
    </citation>
    <scope>NUCLEOTIDE SEQUENCE [LARGE SCALE GENOMIC DNA]</scope>
    <source>
        <strain evidence="5 6">DSM 41954</strain>
    </source>
</reference>
<dbReference type="PANTHER" id="PTHR48106:SF13">
    <property type="entry name" value="QUINONE OXIDOREDUCTASE-RELATED"/>
    <property type="match status" value="1"/>
</dbReference>
<accession>A0A060ZLV7</accession>
<proteinExistence type="predicted"/>
<gene>
    <name evidence="5" type="ORF">J2Z30_008273</name>
    <name evidence="4" type="ORF">SIRAN3914</name>
</gene>
<dbReference type="SUPFAM" id="SSF51735">
    <property type="entry name" value="NAD(P)-binding Rossmann-fold domains"/>
    <property type="match status" value="1"/>
</dbReference>
<dbReference type="Gene3D" id="3.90.180.10">
    <property type="entry name" value="Medium-chain alcohol dehydrogenases, catalytic domain"/>
    <property type="match status" value="1"/>
</dbReference>
<name>A0A060ZLV7_9ACTN</name>
<dbReference type="GO" id="GO:0035925">
    <property type="term" value="F:mRNA 3'-UTR AU-rich region binding"/>
    <property type="evidence" value="ECO:0007669"/>
    <property type="project" value="TreeGrafter"/>
</dbReference>
<dbReference type="EMBL" id="LK022848">
    <property type="protein sequence ID" value="CDR07133.1"/>
    <property type="molecule type" value="Genomic_DNA"/>
</dbReference>
<feature type="domain" description="Enoyl reductase (ER)" evidence="3">
    <location>
        <begin position="10"/>
        <end position="326"/>
    </location>
</feature>
<dbReference type="HOGENOM" id="CLU_026673_3_1_11"/>
<dbReference type="SMART" id="SM00829">
    <property type="entry name" value="PKS_ER"/>
    <property type="match status" value="1"/>
</dbReference>
<dbReference type="GO" id="GO:0005829">
    <property type="term" value="C:cytosol"/>
    <property type="evidence" value="ECO:0007669"/>
    <property type="project" value="TreeGrafter"/>
</dbReference>
<dbReference type="AlphaFoldDB" id="A0A060ZLV7"/>
<dbReference type="InterPro" id="IPR013154">
    <property type="entry name" value="ADH-like_N"/>
</dbReference>
<dbReference type="PANTHER" id="PTHR48106">
    <property type="entry name" value="QUINONE OXIDOREDUCTASE PIG3-RELATED"/>
    <property type="match status" value="1"/>
</dbReference>
<dbReference type="EMBL" id="JAGGLR010000029">
    <property type="protein sequence ID" value="MBP2067207.1"/>
    <property type="molecule type" value="Genomic_DNA"/>
</dbReference>
<dbReference type="EC" id="1.6.5.5" evidence="5"/>
<dbReference type="Pfam" id="PF13602">
    <property type="entry name" value="ADH_zinc_N_2"/>
    <property type="match status" value="1"/>
</dbReference>
<dbReference type="Proteomes" id="UP000756710">
    <property type="component" value="Unassembled WGS sequence"/>
</dbReference>
<dbReference type="GO" id="GO:0070402">
    <property type="term" value="F:NADPH binding"/>
    <property type="evidence" value="ECO:0007669"/>
    <property type="project" value="TreeGrafter"/>
</dbReference>
<dbReference type="InterPro" id="IPR020843">
    <property type="entry name" value="ER"/>
</dbReference>
<evidence type="ECO:0000259" key="3">
    <source>
        <dbReference type="SMART" id="SM00829"/>
    </source>
</evidence>
<dbReference type="SUPFAM" id="SSF50129">
    <property type="entry name" value="GroES-like"/>
    <property type="match status" value="1"/>
</dbReference>
<sequence>MKAVQVTRFGEPGVLALTELPDPAPGPGQVAIDVTHAAVGLIDAYIRQGLYKGRDGLPQPPYVPGLEVAGTVRALGEGVTGFAPGEKVVALSSGDGRGGYASVFLADQAHVVSTEGHAIDPALAVAVIPNALMAHVALTSAIHISAGESVLVHGALGALAAAFPGIARQLGASRVVGTVRTERMGAAAATKLPYDTVVDSARLPEALDGEKFDVIVDPVGGLVRTQSLDLLAPSGRLLLVGNASGDWNHGGIDGNRVWYGNFTVTGFNAGGYLPAHPRTFAPAARAALQAATDGLADVEIETFPLADAATAHHRLEHHSANGRVVLTV</sequence>
<evidence type="ECO:0000256" key="1">
    <source>
        <dbReference type="ARBA" id="ARBA00022857"/>
    </source>
</evidence>
<keyword evidence="2 5" id="KW-0560">Oxidoreductase</keyword>
<keyword evidence="6" id="KW-1185">Reference proteome</keyword>
<evidence type="ECO:0000313" key="4">
    <source>
        <dbReference type="EMBL" id="CDR07133.1"/>
    </source>
</evidence>
<evidence type="ECO:0000313" key="5">
    <source>
        <dbReference type="EMBL" id="MBP2067207.1"/>
    </source>
</evidence>
<dbReference type="GO" id="GO:0003960">
    <property type="term" value="F:quinone reductase (NADPH) activity"/>
    <property type="evidence" value="ECO:0007669"/>
    <property type="project" value="UniProtKB-EC"/>
</dbReference>
<protein>
    <submittedName>
        <fullName evidence="4">Alcohol dehydrogenase zinc-binding domainprotein</fullName>
    </submittedName>
    <submittedName>
        <fullName evidence="5">NADPH2:quinone reductase</fullName>
        <ecNumber evidence="5">1.6.5.5</ecNumber>
    </submittedName>
</protein>
<evidence type="ECO:0000256" key="2">
    <source>
        <dbReference type="ARBA" id="ARBA00023002"/>
    </source>
</evidence>
<dbReference type="RefSeq" id="WP_044570730.1">
    <property type="nucleotide sequence ID" value="NZ_BAABDR010000003.1"/>
</dbReference>
<dbReference type="InterPro" id="IPR036291">
    <property type="entry name" value="NAD(P)-bd_dom_sf"/>
</dbReference>
<dbReference type="Pfam" id="PF08240">
    <property type="entry name" value="ADH_N"/>
    <property type="match status" value="1"/>
</dbReference>
<organism evidence="4">
    <name type="scientific">Streptomyces iranensis</name>
    <dbReference type="NCBI Taxonomy" id="576784"/>
    <lineage>
        <taxon>Bacteria</taxon>
        <taxon>Bacillati</taxon>
        <taxon>Actinomycetota</taxon>
        <taxon>Actinomycetes</taxon>
        <taxon>Kitasatosporales</taxon>
        <taxon>Streptomycetaceae</taxon>
        <taxon>Streptomyces</taxon>
        <taxon>Streptomyces violaceusniger group</taxon>
    </lineage>
</organism>
<keyword evidence="1" id="KW-0521">NADP</keyword>
<dbReference type="Gene3D" id="3.40.50.720">
    <property type="entry name" value="NAD(P)-binding Rossmann-like Domain"/>
    <property type="match status" value="1"/>
</dbReference>
<evidence type="ECO:0000313" key="6">
    <source>
        <dbReference type="Proteomes" id="UP000756710"/>
    </source>
</evidence>
<reference evidence="4" key="1">
    <citation type="submission" date="2014-05" db="EMBL/GenBank/DDBJ databases">
        <authorList>
            <person name="Horn Fabian"/>
        </authorList>
    </citation>
    <scope>NUCLEOTIDE SEQUENCE</scope>
</reference>
<dbReference type="InterPro" id="IPR011032">
    <property type="entry name" value="GroES-like_sf"/>
</dbReference>